<keyword evidence="4" id="KW-1185">Reference proteome</keyword>
<keyword evidence="1" id="KW-0812">Transmembrane</keyword>
<name>A0A1M7IA60_9FLAO</name>
<feature type="transmembrane region" description="Helical" evidence="1">
    <location>
        <begin position="69"/>
        <end position="89"/>
    </location>
</feature>
<dbReference type="RefSeq" id="WP_066696963.1">
    <property type="nucleotide sequence ID" value="NZ_FRBM01000014.1"/>
</dbReference>
<gene>
    <name evidence="2" type="ORF">BBH99_01635</name>
    <name evidence="3" type="ORF">SAMN05444407_11417</name>
</gene>
<dbReference type="Proteomes" id="UP000093508">
    <property type="component" value="Unassembled WGS sequence"/>
</dbReference>
<sequence length="383" mass="45881">MGSITNYFLRFFLFFITLFLIFKIYFAYTIANGYPFGDWLINYQDGGFKRRGLLGTIVFFMYEKFQIKVQYTVFFFQFIFHFLFFYYLVRLISLKKYNFLDFVFLFTPFCLWGLVSDSGMGARKDGVLWFMMSFFTYHLTKGNMGKWRWYSFYILSFVSVFIHESFVFFFPCFVSLYYFHTKKIEVSKIILISLSFCIPALIIFFLGMKSVGSEYTINVIKACGINFQSDNIFAWKENKLLKLDYYYEHLYGYSLYIITFTLQFMYVIFYLLIREFKKENIQRLVFFFFACLLCAVPLFLIAIDFGRWFYNLFIFWGILIISLLPVADAKTSVFDDKTIFSKKSMSFIVLVFLSNFLYRVPSYLIGIEIAAPLRRLMIWCGYS</sequence>
<evidence type="ECO:0000313" key="2">
    <source>
        <dbReference type="EMBL" id="OCA78012.1"/>
    </source>
</evidence>
<reference evidence="2 4" key="1">
    <citation type="submission" date="2016-07" db="EMBL/GenBank/DDBJ databases">
        <authorList>
            <person name="Jeong J.-J."/>
            <person name="Kim D.W."/>
            <person name="Sang M.K."/>
            <person name="Choi I.-G."/>
            <person name="Kim K.D."/>
        </authorList>
    </citation>
    <scope>NUCLEOTIDE SEQUENCE [LARGE SCALE GENOMIC DNA]</scope>
    <source>
        <strain evidence="2 4">C-26</strain>
    </source>
</reference>
<organism evidence="3 5">
    <name type="scientific">Chryseobacterium contaminans</name>
    <dbReference type="NCBI Taxonomy" id="1423959"/>
    <lineage>
        <taxon>Bacteria</taxon>
        <taxon>Pseudomonadati</taxon>
        <taxon>Bacteroidota</taxon>
        <taxon>Flavobacteriia</taxon>
        <taxon>Flavobacteriales</taxon>
        <taxon>Weeksellaceae</taxon>
        <taxon>Chryseobacterium group</taxon>
        <taxon>Chryseobacterium</taxon>
    </lineage>
</organism>
<feature type="transmembrane region" description="Helical" evidence="1">
    <location>
        <begin position="250"/>
        <end position="272"/>
    </location>
</feature>
<evidence type="ECO:0000313" key="5">
    <source>
        <dbReference type="Proteomes" id="UP000184069"/>
    </source>
</evidence>
<feature type="transmembrane region" description="Helical" evidence="1">
    <location>
        <begin position="347"/>
        <end position="367"/>
    </location>
</feature>
<evidence type="ECO:0008006" key="6">
    <source>
        <dbReference type="Google" id="ProtNLM"/>
    </source>
</evidence>
<reference evidence="3 5" key="2">
    <citation type="submission" date="2016-11" db="EMBL/GenBank/DDBJ databases">
        <authorList>
            <person name="Jaros S."/>
            <person name="Januszkiewicz K."/>
            <person name="Wedrychowicz H."/>
        </authorList>
    </citation>
    <scope>NUCLEOTIDE SEQUENCE [LARGE SCALE GENOMIC DNA]</scope>
    <source>
        <strain evidence="3 5">DSM 27621</strain>
    </source>
</reference>
<evidence type="ECO:0000313" key="3">
    <source>
        <dbReference type="EMBL" id="SHM37600.1"/>
    </source>
</evidence>
<dbReference type="Proteomes" id="UP000184069">
    <property type="component" value="Unassembled WGS sequence"/>
</dbReference>
<evidence type="ECO:0000313" key="4">
    <source>
        <dbReference type="Proteomes" id="UP000093508"/>
    </source>
</evidence>
<keyword evidence="1" id="KW-1133">Transmembrane helix</keyword>
<feature type="transmembrane region" description="Helical" evidence="1">
    <location>
        <begin position="150"/>
        <end position="177"/>
    </location>
</feature>
<feature type="transmembrane region" description="Helical" evidence="1">
    <location>
        <begin position="7"/>
        <end position="28"/>
    </location>
</feature>
<dbReference type="AlphaFoldDB" id="A0A1M7IA60"/>
<protein>
    <recommendedName>
        <fullName evidence="6">EpsG family protein</fullName>
    </recommendedName>
</protein>
<feature type="transmembrane region" description="Helical" evidence="1">
    <location>
        <begin position="96"/>
        <end position="115"/>
    </location>
</feature>
<accession>A0A1M7IA60</accession>
<dbReference type="EMBL" id="FRBM01000014">
    <property type="protein sequence ID" value="SHM37600.1"/>
    <property type="molecule type" value="Genomic_DNA"/>
</dbReference>
<keyword evidence="1" id="KW-0472">Membrane</keyword>
<feature type="transmembrane region" description="Helical" evidence="1">
    <location>
        <begin position="284"/>
        <end position="303"/>
    </location>
</feature>
<feature type="transmembrane region" description="Helical" evidence="1">
    <location>
        <begin position="189"/>
        <end position="208"/>
    </location>
</feature>
<proteinExistence type="predicted"/>
<dbReference type="STRING" id="1423959.SAMN05444407_11417"/>
<feature type="transmembrane region" description="Helical" evidence="1">
    <location>
        <begin position="309"/>
        <end position="327"/>
    </location>
</feature>
<dbReference type="EMBL" id="MAYF01000301">
    <property type="protein sequence ID" value="OCA78012.1"/>
    <property type="molecule type" value="Genomic_DNA"/>
</dbReference>
<evidence type="ECO:0000256" key="1">
    <source>
        <dbReference type="SAM" id="Phobius"/>
    </source>
</evidence>